<keyword evidence="2" id="KW-0812">Transmembrane</keyword>
<keyword evidence="4" id="KW-1185">Reference proteome</keyword>
<keyword evidence="2" id="KW-1133">Transmembrane helix</keyword>
<accession>A0A3R8WFS7</accession>
<feature type="transmembrane region" description="Helical" evidence="2">
    <location>
        <begin position="6"/>
        <end position="26"/>
    </location>
</feature>
<dbReference type="Proteomes" id="UP000286990">
    <property type="component" value="Unassembled WGS sequence"/>
</dbReference>
<protein>
    <submittedName>
        <fullName evidence="3">Uncharacterized protein</fullName>
    </submittedName>
</protein>
<name>A0A3R8WFS7_9FLAO</name>
<evidence type="ECO:0000313" key="4">
    <source>
        <dbReference type="Proteomes" id="UP000286990"/>
    </source>
</evidence>
<organism evidence="3 4">
    <name type="scientific">Maribacter algicola</name>
    <dbReference type="NCBI Taxonomy" id="2498892"/>
    <lineage>
        <taxon>Bacteria</taxon>
        <taxon>Pseudomonadati</taxon>
        <taxon>Bacteroidota</taxon>
        <taxon>Flavobacteriia</taxon>
        <taxon>Flavobacteriales</taxon>
        <taxon>Flavobacteriaceae</taxon>
        <taxon>Maribacter</taxon>
    </lineage>
</organism>
<comment type="caution">
    <text evidence="3">The sequence shown here is derived from an EMBL/GenBank/DDBJ whole genome shotgun (WGS) entry which is preliminary data.</text>
</comment>
<keyword evidence="2" id="KW-0472">Membrane</keyword>
<feature type="coiled-coil region" evidence="1">
    <location>
        <begin position="283"/>
        <end position="340"/>
    </location>
</feature>
<reference evidence="4" key="1">
    <citation type="submission" date="2018-12" db="EMBL/GenBank/DDBJ databases">
        <title>Maribacter lutimaris sp. nov., isolated from marine sediment.</title>
        <authorList>
            <person name="Kim K.K."/>
        </authorList>
    </citation>
    <scope>NUCLEOTIDE SEQUENCE [LARGE SCALE GENOMIC DNA]</scope>
    <source>
        <strain evidence="4">PoM-212</strain>
    </source>
</reference>
<feature type="transmembrane region" description="Helical" evidence="2">
    <location>
        <begin position="38"/>
        <end position="57"/>
    </location>
</feature>
<dbReference type="OrthoDB" id="6073502at2"/>
<proteinExistence type="predicted"/>
<evidence type="ECO:0000256" key="1">
    <source>
        <dbReference type="SAM" id="Coils"/>
    </source>
</evidence>
<dbReference type="EMBL" id="QUSX01000001">
    <property type="protein sequence ID" value="RRQ49148.1"/>
    <property type="molecule type" value="Genomic_DNA"/>
</dbReference>
<sequence length="444" mass="50374">MLTYIGILIIVIGLLSLLTKPIMGTTKFTSWATPKRSLQIVLLGLALSILTGAFFYAEPGTAYAVQYPWGGQKAVFRQGIHTKMWGRLIPIQFELPIKYVIPNSNGELGEQSEYANVDDAKYWAFSDAVKARIATSVVIGINTDDENQFLSVADRNKTEQNMIRSRIIPNIDQSIKNTCKLMDAQDYISGQASDFDRYFKDQLENGMYVLEEYSENQNREIIGDSSTVRTVMNKESKQKRFRIQLRNGEPVREKGNSLKAYGLSVIQAVVTEIDWEETFDNRLQLQKEEVAQTQLEKQQAEREFYRAQKEKARGEADKAVERARLEKEQIQKTIAAETEAKVAEFNLTKEKKQYEVEKFKALSKKVAADAESYKNAKLVSAGLTPQERAEWEYKTSVHVARELKDLSLPEIFIEGSTSKTNDGNLLQSLIGADLAKKMMDSKKE</sequence>
<keyword evidence="1" id="KW-0175">Coiled coil</keyword>
<dbReference type="RefSeq" id="WP_125220986.1">
    <property type="nucleotide sequence ID" value="NZ_QUSX01000001.1"/>
</dbReference>
<gene>
    <name evidence="3" type="ORF">DZC72_00500</name>
</gene>
<evidence type="ECO:0000256" key="2">
    <source>
        <dbReference type="SAM" id="Phobius"/>
    </source>
</evidence>
<dbReference type="AlphaFoldDB" id="A0A3R8WFS7"/>
<evidence type="ECO:0000313" key="3">
    <source>
        <dbReference type="EMBL" id="RRQ49148.1"/>
    </source>
</evidence>